<comment type="similarity">
    <text evidence="1">Belongs to the ferrochelatase family.</text>
</comment>
<accession>A0A4U2ZCJ3</accession>
<comment type="caution">
    <text evidence="2">The sequence shown here is derived from an EMBL/GenBank/DDBJ whole genome shotgun (WGS) entry which is preliminary data.</text>
</comment>
<organism evidence="2 3">
    <name type="scientific">Lysinibacillus mangiferihumi</name>
    <dbReference type="NCBI Taxonomy" id="1130819"/>
    <lineage>
        <taxon>Bacteria</taxon>
        <taxon>Bacillati</taxon>
        <taxon>Bacillota</taxon>
        <taxon>Bacilli</taxon>
        <taxon>Bacillales</taxon>
        <taxon>Bacillaceae</taxon>
        <taxon>Lysinibacillus</taxon>
    </lineage>
</organism>
<dbReference type="PANTHER" id="PTHR11108">
    <property type="entry name" value="FERROCHELATASE"/>
    <property type="match status" value="1"/>
</dbReference>
<protein>
    <submittedName>
        <fullName evidence="2">Ferrochelatase</fullName>
    </submittedName>
</protein>
<reference evidence="2 3" key="1">
    <citation type="submission" date="2019-04" db="EMBL/GenBank/DDBJ databases">
        <title>Lysinibacillus genome sequencing.</title>
        <authorList>
            <person name="Dunlap C."/>
        </authorList>
    </citation>
    <scope>NUCLEOTIDE SEQUENCE [LARGE SCALE GENOMIC DNA]</scope>
    <source>
        <strain evidence="2 3">CCTCC AB 2010389</strain>
    </source>
</reference>
<gene>
    <name evidence="2" type="ORF">FC756_01725</name>
</gene>
<dbReference type="GO" id="GO:0004325">
    <property type="term" value="F:ferrochelatase activity"/>
    <property type="evidence" value="ECO:0007669"/>
    <property type="project" value="InterPro"/>
</dbReference>
<evidence type="ECO:0000313" key="3">
    <source>
        <dbReference type="Proteomes" id="UP000308744"/>
    </source>
</evidence>
<dbReference type="InterPro" id="IPR001015">
    <property type="entry name" value="Ferrochelatase"/>
</dbReference>
<keyword evidence="3" id="KW-1185">Reference proteome</keyword>
<proteinExistence type="inferred from homology"/>
<dbReference type="AlphaFoldDB" id="A0A4U2ZCJ3"/>
<name>A0A4U2ZCJ3_9BACI</name>
<evidence type="ECO:0000256" key="1">
    <source>
        <dbReference type="RuleBase" id="RU004185"/>
    </source>
</evidence>
<evidence type="ECO:0000313" key="2">
    <source>
        <dbReference type="EMBL" id="TKI72396.1"/>
    </source>
</evidence>
<dbReference type="SUPFAM" id="SSF53800">
    <property type="entry name" value="Chelatase"/>
    <property type="match status" value="1"/>
</dbReference>
<dbReference type="EMBL" id="SZPU01000006">
    <property type="protein sequence ID" value="TKI72396.1"/>
    <property type="molecule type" value="Genomic_DNA"/>
</dbReference>
<dbReference type="Proteomes" id="UP000308744">
    <property type="component" value="Unassembled WGS sequence"/>
</dbReference>
<sequence>MNKGVYIMIGIIYYAYGAPKSLDDVTPYFSHIMKGKTPPPQVIANVTAQFKKLGGVDPLAANTGRIAKGLEHALQKRLSQTVKVYNAYKHTEPYIPNVIDTMLKDGITTVITLPVNPIMSSGASAFHDEVKSLLEGHHVTVIPAKNWHLNAELLAVYQDRIRRAYEWMPAEKRAKTHVLYTVHSQPIDPERNESYVRQFTELAEAVSKVAQIDNWHITYRSGHGKGDWLGPNVRDSIYTLHGEGAQGFVTCELLSLSADIESYFEIGSECQRVCEELQVEFAQAEFPGDSYDTIQALAAIVESFIPTESQLRS</sequence>
<dbReference type="PANTHER" id="PTHR11108:SF1">
    <property type="entry name" value="FERROCHELATASE, MITOCHONDRIAL"/>
    <property type="match status" value="1"/>
</dbReference>
<dbReference type="Gene3D" id="3.40.50.1400">
    <property type="match status" value="2"/>
</dbReference>
<dbReference type="Pfam" id="PF00762">
    <property type="entry name" value="Ferrochelatase"/>
    <property type="match status" value="1"/>
</dbReference>
<dbReference type="GO" id="GO:0006783">
    <property type="term" value="P:heme biosynthetic process"/>
    <property type="evidence" value="ECO:0007669"/>
    <property type="project" value="InterPro"/>
</dbReference>